<keyword evidence="2" id="KW-1185">Reference proteome</keyword>
<dbReference type="GeneID" id="92027790"/>
<proteinExistence type="predicted"/>
<dbReference type="RefSeq" id="XP_066657899.1">
    <property type="nucleotide sequence ID" value="XM_066794884.1"/>
</dbReference>
<protein>
    <submittedName>
        <fullName evidence="1">Uncharacterized protein</fullName>
    </submittedName>
</protein>
<reference evidence="1 2" key="1">
    <citation type="submission" date="2024-04" db="EMBL/GenBank/DDBJ databases">
        <title>Phyllosticta paracitricarpa is synonymous to the EU quarantine fungus P. citricarpa based on phylogenomic analyses.</title>
        <authorList>
            <consortium name="Lawrence Berkeley National Laboratory"/>
            <person name="Van ingen-buijs V.A."/>
            <person name="Van westerhoven A.C."/>
            <person name="Haridas S."/>
            <person name="Skiadas P."/>
            <person name="Martin F."/>
            <person name="Groenewald J.Z."/>
            <person name="Crous P.W."/>
            <person name="Seidl M.F."/>
        </authorList>
    </citation>
    <scope>NUCLEOTIDE SEQUENCE [LARGE SCALE GENOMIC DNA]</scope>
    <source>
        <strain evidence="1 2">CPC 17464</strain>
    </source>
</reference>
<accession>A0ABR1M0I3</accession>
<organism evidence="1 2">
    <name type="scientific">Phyllosticta citribraziliensis</name>
    <dbReference type="NCBI Taxonomy" id="989973"/>
    <lineage>
        <taxon>Eukaryota</taxon>
        <taxon>Fungi</taxon>
        <taxon>Dikarya</taxon>
        <taxon>Ascomycota</taxon>
        <taxon>Pezizomycotina</taxon>
        <taxon>Dothideomycetes</taxon>
        <taxon>Dothideomycetes incertae sedis</taxon>
        <taxon>Botryosphaeriales</taxon>
        <taxon>Phyllostictaceae</taxon>
        <taxon>Phyllosticta</taxon>
    </lineage>
</organism>
<name>A0ABR1M0I3_9PEZI</name>
<dbReference type="Proteomes" id="UP001360953">
    <property type="component" value="Unassembled WGS sequence"/>
</dbReference>
<dbReference type="EMBL" id="JBBPEH010000003">
    <property type="protein sequence ID" value="KAK7540968.1"/>
    <property type="molecule type" value="Genomic_DNA"/>
</dbReference>
<evidence type="ECO:0000313" key="1">
    <source>
        <dbReference type="EMBL" id="KAK7540968.1"/>
    </source>
</evidence>
<sequence>MKKLNARGISTNLRIHSLASLPSMLKKTQSIVLVPLGDTARSSRAEEFWVRLARNGSVMEALGLCGTSHLPQGWEASLVERGFSHLRFPHLVAVVGRDALPVQDVLRELLAVVLYELSLRLGALLDWHVLVAHVEVGKLVRDHQVCSQFVRPFHGFFGSCGSGAPFNPGRATRFCMHLANKNNSIEFEHGSYRVITLSTSLKH</sequence>
<evidence type="ECO:0000313" key="2">
    <source>
        <dbReference type="Proteomes" id="UP001360953"/>
    </source>
</evidence>
<gene>
    <name evidence="1" type="ORF">J3D65DRAFT_261865</name>
</gene>
<comment type="caution">
    <text evidence="1">The sequence shown here is derived from an EMBL/GenBank/DDBJ whole genome shotgun (WGS) entry which is preliminary data.</text>
</comment>